<name>A0A1Y3YV35_9BACE</name>
<evidence type="ECO:0000259" key="6">
    <source>
        <dbReference type="Pfam" id="PF00884"/>
    </source>
</evidence>
<dbReference type="InterPro" id="IPR032506">
    <property type="entry name" value="SGSH_C"/>
</dbReference>
<evidence type="ECO:0000256" key="2">
    <source>
        <dbReference type="ARBA" id="ARBA00022729"/>
    </source>
</evidence>
<keyword evidence="3" id="KW-0378">Hydrolase</keyword>
<protein>
    <submittedName>
        <fullName evidence="8">Sulfatase</fullName>
    </submittedName>
</protein>
<dbReference type="Pfam" id="PF00884">
    <property type="entry name" value="Sulfatase"/>
    <property type="match status" value="1"/>
</dbReference>
<dbReference type="Proteomes" id="UP000195386">
    <property type="component" value="Unassembled WGS sequence"/>
</dbReference>
<comment type="similarity">
    <text evidence="1">Belongs to the sulfatase family.</text>
</comment>
<keyword evidence="4" id="KW-0325">Glycoprotein</keyword>
<evidence type="ECO:0000256" key="4">
    <source>
        <dbReference type="ARBA" id="ARBA00023180"/>
    </source>
</evidence>
<dbReference type="Gene3D" id="3.40.720.10">
    <property type="entry name" value="Alkaline Phosphatase, subunit A"/>
    <property type="match status" value="1"/>
</dbReference>
<sequence>MKVNSTLNLMLCSAAALCSCAPKQQAQQDERPNILYIMCDDHSYQTISAYGSAVSQLAPTPNIDRLASEGMRFDCAFVENSLSAPSRAACMTGLYSHQNGQRHLAEGIDTTKTFFTELLHDAGYNTGIVGKWHLMCEPKGFDYYHILDDQGKYYHPTFKSNDFNGEYRQEQGYATQLITKHAIEFLDRRDKKKPFCLMVHHKAPHRNWMPEQKYLNLYDSVQFPLPETFYDDYSTRGVAARQQKMSIADALEMVQDLKVTQCYDFTRAESRFSYNSLMGELGRLTPEERAAWDAHYSPRNEAFIKANLKGKALTEWKYQEYIRDYLRCIKSVDDSVGELLAYLEKEGLLDNTVIVYTSDQGFWMGEHGWFDKRMMYEESFRTPLLIRYPKQIQGGTHTDALVQNIDFAPTFLNLAGVEVPAQMEGRSLMPLFDGSKPEDWRTSLYYHYYDYPTFHLVRRHDGVRTTRYKLIHFYGMGGYAGADADMRREGTRENRVYQMLNAANYFPATSPDINYNELYDLQTDPHELNNLYGKPGYEKITAELQRELDGYRIRLKIDEY</sequence>
<dbReference type="PROSITE" id="PS00149">
    <property type="entry name" value="SULFATASE_2"/>
    <property type="match status" value="1"/>
</dbReference>
<feature type="domain" description="N-sulphoglucosamine sulphohydrolase C-terminal" evidence="7">
    <location>
        <begin position="512"/>
        <end position="550"/>
    </location>
</feature>
<evidence type="ECO:0000256" key="1">
    <source>
        <dbReference type="ARBA" id="ARBA00008779"/>
    </source>
</evidence>
<evidence type="ECO:0000256" key="3">
    <source>
        <dbReference type="ARBA" id="ARBA00022801"/>
    </source>
</evidence>
<dbReference type="PROSITE" id="PS51257">
    <property type="entry name" value="PROKAR_LIPOPROTEIN"/>
    <property type="match status" value="1"/>
</dbReference>
<keyword evidence="2" id="KW-0732">Signal</keyword>
<comment type="PTM">
    <text evidence="5">The conversion to 3-oxoalanine (also known as C-formylglycine, FGly), of a serine or cysteine residue in prokaryotes and of a cysteine residue in eukaryotes, is critical for catalytic activity.</text>
</comment>
<feature type="domain" description="Sulfatase N-terminal" evidence="6">
    <location>
        <begin position="32"/>
        <end position="417"/>
    </location>
</feature>
<dbReference type="AlphaFoldDB" id="A0A1Y3YV35"/>
<reference evidence="9" key="1">
    <citation type="submission" date="2017-04" db="EMBL/GenBank/DDBJ databases">
        <title>Function of individual gut microbiota members based on whole genome sequencing of pure cultures obtained from chicken caecum.</title>
        <authorList>
            <person name="Medvecky M."/>
            <person name="Cejkova D."/>
            <person name="Polansky O."/>
            <person name="Karasova D."/>
            <person name="Kubasova T."/>
            <person name="Cizek A."/>
            <person name="Rychlik I."/>
        </authorList>
    </citation>
    <scope>NUCLEOTIDE SEQUENCE [LARGE SCALE GENOMIC DNA]</scope>
    <source>
        <strain evidence="9">An43</strain>
    </source>
</reference>
<dbReference type="PANTHER" id="PTHR43108">
    <property type="entry name" value="N-ACETYLGLUCOSAMINE-6-SULFATASE FAMILY MEMBER"/>
    <property type="match status" value="1"/>
</dbReference>
<dbReference type="InterPro" id="IPR017850">
    <property type="entry name" value="Alkaline_phosphatase_core_sf"/>
</dbReference>
<dbReference type="PANTHER" id="PTHR43108:SF6">
    <property type="entry name" value="N-SULPHOGLUCOSAMINE SULPHOHYDROLASE"/>
    <property type="match status" value="1"/>
</dbReference>
<dbReference type="GO" id="GO:0016787">
    <property type="term" value="F:hydrolase activity"/>
    <property type="evidence" value="ECO:0007669"/>
    <property type="project" value="UniProtKB-KW"/>
</dbReference>
<accession>A0A1Y3YV35</accession>
<evidence type="ECO:0000256" key="5">
    <source>
        <dbReference type="PIRSR" id="PIRSR600917-52"/>
    </source>
</evidence>
<organism evidence="8 9">
    <name type="scientific">Bacteroides clarus</name>
    <dbReference type="NCBI Taxonomy" id="626929"/>
    <lineage>
        <taxon>Bacteria</taxon>
        <taxon>Pseudomonadati</taxon>
        <taxon>Bacteroidota</taxon>
        <taxon>Bacteroidia</taxon>
        <taxon>Bacteroidales</taxon>
        <taxon>Bacteroidaceae</taxon>
        <taxon>Bacteroides</taxon>
    </lineage>
</organism>
<gene>
    <name evidence="8" type="ORF">B5F97_08035</name>
</gene>
<dbReference type="SUPFAM" id="SSF53649">
    <property type="entry name" value="Alkaline phosphatase-like"/>
    <property type="match status" value="1"/>
</dbReference>
<evidence type="ECO:0000259" key="7">
    <source>
        <dbReference type="Pfam" id="PF16347"/>
    </source>
</evidence>
<dbReference type="InterPro" id="IPR000917">
    <property type="entry name" value="Sulfatase_N"/>
</dbReference>
<comment type="caution">
    <text evidence="8">The sequence shown here is derived from an EMBL/GenBank/DDBJ whole genome shotgun (WGS) entry which is preliminary data.</text>
</comment>
<dbReference type="InterPro" id="IPR024607">
    <property type="entry name" value="Sulfatase_CS"/>
</dbReference>
<evidence type="ECO:0000313" key="8">
    <source>
        <dbReference type="EMBL" id="OUO01577.1"/>
    </source>
</evidence>
<dbReference type="EMBL" id="NFII01000005">
    <property type="protein sequence ID" value="OUO01577.1"/>
    <property type="molecule type" value="Genomic_DNA"/>
</dbReference>
<proteinExistence type="inferred from homology"/>
<dbReference type="Pfam" id="PF16347">
    <property type="entry name" value="SGSH_C"/>
    <property type="match status" value="1"/>
</dbReference>
<dbReference type="CDD" id="cd16031">
    <property type="entry name" value="G6S_like"/>
    <property type="match status" value="1"/>
</dbReference>
<evidence type="ECO:0000313" key="9">
    <source>
        <dbReference type="Proteomes" id="UP000195386"/>
    </source>
</evidence>
<feature type="modified residue" description="3-oxoalanine (Ser)" evidence="5">
    <location>
        <position position="83"/>
    </location>
</feature>
<dbReference type="RefSeq" id="WP_087425981.1">
    <property type="nucleotide sequence ID" value="NZ_NFII01000005.1"/>
</dbReference>